<keyword evidence="3" id="KW-1185">Reference proteome</keyword>
<evidence type="ECO:0000313" key="3">
    <source>
        <dbReference type="Proteomes" id="UP001283361"/>
    </source>
</evidence>
<protein>
    <submittedName>
        <fullName evidence="2">Uncharacterized protein</fullName>
    </submittedName>
</protein>
<organism evidence="2 3">
    <name type="scientific">Elysia crispata</name>
    <name type="common">lettuce slug</name>
    <dbReference type="NCBI Taxonomy" id="231223"/>
    <lineage>
        <taxon>Eukaryota</taxon>
        <taxon>Metazoa</taxon>
        <taxon>Spiralia</taxon>
        <taxon>Lophotrochozoa</taxon>
        <taxon>Mollusca</taxon>
        <taxon>Gastropoda</taxon>
        <taxon>Heterobranchia</taxon>
        <taxon>Euthyneura</taxon>
        <taxon>Panpulmonata</taxon>
        <taxon>Sacoglossa</taxon>
        <taxon>Placobranchoidea</taxon>
        <taxon>Plakobranchidae</taxon>
        <taxon>Elysia</taxon>
    </lineage>
</organism>
<evidence type="ECO:0000313" key="2">
    <source>
        <dbReference type="EMBL" id="KAK3775239.1"/>
    </source>
</evidence>
<name>A0AAE0ZTB1_9GAST</name>
<dbReference type="EMBL" id="JAWDGP010003347">
    <property type="protein sequence ID" value="KAK3775239.1"/>
    <property type="molecule type" value="Genomic_DNA"/>
</dbReference>
<comment type="caution">
    <text evidence="2">The sequence shown here is derived from an EMBL/GenBank/DDBJ whole genome shotgun (WGS) entry which is preliminary data.</text>
</comment>
<reference evidence="2" key="1">
    <citation type="journal article" date="2023" name="G3 (Bethesda)">
        <title>A reference genome for the long-term kleptoplast-retaining sea slug Elysia crispata morphotype clarki.</title>
        <authorList>
            <person name="Eastman K.E."/>
            <person name="Pendleton A.L."/>
            <person name="Shaikh M.A."/>
            <person name="Suttiyut T."/>
            <person name="Ogas R."/>
            <person name="Tomko P."/>
            <person name="Gavelis G."/>
            <person name="Widhalm J.R."/>
            <person name="Wisecaver J.H."/>
        </authorList>
    </citation>
    <scope>NUCLEOTIDE SEQUENCE</scope>
    <source>
        <strain evidence="2">ECLA1</strain>
    </source>
</reference>
<dbReference type="AlphaFoldDB" id="A0AAE0ZTB1"/>
<evidence type="ECO:0000256" key="1">
    <source>
        <dbReference type="SAM" id="MobiDB-lite"/>
    </source>
</evidence>
<accession>A0AAE0ZTB1</accession>
<dbReference type="Proteomes" id="UP001283361">
    <property type="component" value="Unassembled WGS sequence"/>
</dbReference>
<feature type="compositionally biased region" description="Polar residues" evidence="1">
    <location>
        <begin position="1"/>
        <end position="22"/>
    </location>
</feature>
<sequence length="69" mass="7873">MPDTTTSNSPLVSPRQNLTTDPTKLHDSVLNTTLPQDLQKNGDDHKMHDASKMHVNVLMFASWKHWKSF</sequence>
<feature type="region of interest" description="Disordered" evidence="1">
    <location>
        <begin position="1"/>
        <end position="27"/>
    </location>
</feature>
<proteinExistence type="predicted"/>
<gene>
    <name evidence="2" type="ORF">RRG08_044591</name>
</gene>